<keyword evidence="2" id="KW-1185">Reference proteome</keyword>
<proteinExistence type="predicted"/>
<accession>A0ABY4RRT8</accession>
<evidence type="ECO:0000313" key="1">
    <source>
        <dbReference type="EMBL" id="UQZ84858.1"/>
    </source>
</evidence>
<gene>
    <name evidence="1" type="primary">ywiB</name>
    <name evidence="1" type="ORF">SK3146_04113</name>
</gene>
<organism evidence="1 2">
    <name type="scientific">Paenibacillus konkukensis</name>
    <dbReference type="NCBI Taxonomy" id="2020716"/>
    <lineage>
        <taxon>Bacteria</taxon>
        <taxon>Bacillati</taxon>
        <taxon>Bacillota</taxon>
        <taxon>Bacilli</taxon>
        <taxon>Bacillales</taxon>
        <taxon>Paenibacillaceae</taxon>
        <taxon>Paenibacillus</taxon>
    </lineage>
</organism>
<dbReference type="InterPro" id="IPR015231">
    <property type="entry name" value="DUF1934"/>
</dbReference>
<evidence type="ECO:0000313" key="2">
    <source>
        <dbReference type="Proteomes" id="UP001057134"/>
    </source>
</evidence>
<sequence>MNRNMDTKRPVKVSIESLMDGQSVRQQAEGDLYLKGGRYYLRYNEEDPEMKGTVTTMKLEETRIWIARSGSVRSEQTFVVGQRCRGSYETPQGSLELHTVTSSMSAELSEGLGTVEWSYELFVQGEPTGVFRLRLTIAER</sequence>
<dbReference type="RefSeq" id="WP_249860581.1">
    <property type="nucleotide sequence ID" value="NZ_CP027059.1"/>
</dbReference>
<dbReference type="Proteomes" id="UP001057134">
    <property type="component" value="Chromosome"/>
</dbReference>
<reference evidence="1" key="2">
    <citation type="journal article" date="2021" name="J Anim Sci Technol">
        <title>Complete genome sequence of Paenibacillus konkukensis sp. nov. SK3146 as a potential probiotic strain.</title>
        <authorList>
            <person name="Jung H.I."/>
            <person name="Park S."/>
            <person name="Niu K.M."/>
            <person name="Lee S.W."/>
            <person name="Kothari D."/>
            <person name="Yi K.J."/>
            <person name="Kim S.K."/>
        </authorList>
    </citation>
    <scope>NUCLEOTIDE SEQUENCE</scope>
    <source>
        <strain evidence="1">SK3146</strain>
    </source>
</reference>
<dbReference type="EMBL" id="CP027059">
    <property type="protein sequence ID" value="UQZ84858.1"/>
    <property type="molecule type" value="Genomic_DNA"/>
</dbReference>
<dbReference type="Gene3D" id="2.40.128.20">
    <property type="match status" value="1"/>
</dbReference>
<dbReference type="Pfam" id="PF09148">
    <property type="entry name" value="DUF1934"/>
    <property type="match status" value="1"/>
</dbReference>
<name>A0ABY4RRT8_9BACL</name>
<protein>
    <submittedName>
        <fullName evidence="1">Beta-barrel protein YwiB</fullName>
    </submittedName>
</protein>
<reference evidence="1" key="1">
    <citation type="submission" date="2018-02" db="EMBL/GenBank/DDBJ databases">
        <authorList>
            <person name="Kim S.-K."/>
            <person name="Jung H.-I."/>
            <person name="Lee S.-W."/>
        </authorList>
    </citation>
    <scope>NUCLEOTIDE SEQUENCE</scope>
    <source>
        <strain evidence="1">SK3146</strain>
    </source>
</reference>
<dbReference type="InterPro" id="IPR012674">
    <property type="entry name" value="Calycin"/>
</dbReference>
<dbReference type="SUPFAM" id="SSF50814">
    <property type="entry name" value="Lipocalins"/>
    <property type="match status" value="1"/>
</dbReference>